<organism evidence="2 3">
    <name type="scientific">Pedobacter ureilyticus</name>
    <dbReference type="NCBI Taxonomy" id="1393051"/>
    <lineage>
        <taxon>Bacteria</taxon>
        <taxon>Pseudomonadati</taxon>
        <taxon>Bacteroidota</taxon>
        <taxon>Sphingobacteriia</taxon>
        <taxon>Sphingobacteriales</taxon>
        <taxon>Sphingobacteriaceae</taxon>
        <taxon>Pedobacter</taxon>
    </lineage>
</organism>
<sequence>MEKQTFDETGLQNLLNELYALPNQELSEQAFALRNQPKLWIYGHFELDSDQTSFLQHMPNSAADFLGQQGGFAIENRLPVTINKIHSPKRSSGEEPKQDKIFKPTSNLSVETDSNGISTAGGTLILEITYHDQP</sequence>
<evidence type="ECO:0000313" key="3">
    <source>
        <dbReference type="Proteomes" id="UP001517247"/>
    </source>
</evidence>
<protein>
    <submittedName>
        <fullName evidence="2">Uncharacterized protein</fullName>
    </submittedName>
</protein>
<dbReference type="RefSeq" id="WP_138723847.1">
    <property type="nucleotide sequence ID" value="NZ_SSHJ02000007.1"/>
</dbReference>
<accession>A0ABW9J896</accession>
<evidence type="ECO:0000313" key="2">
    <source>
        <dbReference type="EMBL" id="MFN0256766.1"/>
    </source>
</evidence>
<feature type="compositionally biased region" description="Polar residues" evidence="1">
    <location>
        <begin position="104"/>
        <end position="114"/>
    </location>
</feature>
<feature type="compositionally biased region" description="Basic and acidic residues" evidence="1">
    <location>
        <begin position="91"/>
        <end position="102"/>
    </location>
</feature>
<proteinExistence type="predicted"/>
<keyword evidence="3" id="KW-1185">Reference proteome</keyword>
<dbReference type="EMBL" id="SSHJ02000007">
    <property type="protein sequence ID" value="MFN0256766.1"/>
    <property type="molecule type" value="Genomic_DNA"/>
</dbReference>
<comment type="caution">
    <text evidence="2">The sequence shown here is derived from an EMBL/GenBank/DDBJ whole genome shotgun (WGS) entry which is preliminary data.</text>
</comment>
<dbReference type="Proteomes" id="UP001517247">
    <property type="component" value="Unassembled WGS sequence"/>
</dbReference>
<gene>
    <name evidence="2" type="ORF">E6A44_014345</name>
</gene>
<evidence type="ECO:0000256" key="1">
    <source>
        <dbReference type="SAM" id="MobiDB-lite"/>
    </source>
</evidence>
<feature type="region of interest" description="Disordered" evidence="1">
    <location>
        <begin position="85"/>
        <end position="114"/>
    </location>
</feature>
<reference evidence="2 3" key="1">
    <citation type="submission" date="2024-12" db="EMBL/GenBank/DDBJ databases">
        <authorList>
            <person name="Hu S."/>
        </authorList>
    </citation>
    <scope>NUCLEOTIDE SEQUENCE [LARGE SCALE GENOMIC DNA]</scope>
    <source>
        <strain evidence="2 3">THG-T11</strain>
    </source>
</reference>
<name>A0ABW9J896_9SPHI</name>